<dbReference type="PANTHER" id="PTHR47478:SF1">
    <property type="entry name" value="PYRIMIDINE 5'-NUCLEOTIDASE YJJG"/>
    <property type="match status" value="1"/>
</dbReference>
<name>A0AB39V290_9FUSO</name>
<proteinExistence type="predicted"/>
<dbReference type="SFLD" id="SFLDS00003">
    <property type="entry name" value="Haloacid_Dehalogenase"/>
    <property type="match status" value="1"/>
</dbReference>
<accession>A0AB39V290</accession>
<reference evidence="1" key="1">
    <citation type="submission" date="2024-07" db="EMBL/GenBank/DDBJ databases">
        <authorList>
            <person name="Li X.-J."/>
            <person name="Wang X."/>
        </authorList>
    </citation>
    <scope>NUCLEOTIDE SEQUENCE</scope>
    <source>
        <strain evidence="1">HSP-536</strain>
    </source>
</reference>
<dbReference type="PANTHER" id="PTHR47478">
    <property type="match status" value="1"/>
</dbReference>
<dbReference type="InterPro" id="IPR023214">
    <property type="entry name" value="HAD_sf"/>
</dbReference>
<dbReference type="Pfam" id="PF13419">
    <property type="entry name" value="HAD_2"/>
    <property type="match status" value="1"/>
</dbReference>
<protein>
    <submittedName>
        <fullName evidence="1">YjjG family noncanonical pyrimidine nucleotidase</fullName>
        <ecNumber evidence="1">3.1.3.5</ecNumber>
    </submittedName>
</protein>
<dbReference type="GO" id="GO:0008253">
    <property type="term" value="F:5'-nucleotidase activity"/>
    <property type="evidence" value="ECO:0007669"/>
    <property type="project" value="UniProtKB-EC"/>
</dbReference>
<dbReference type="NCBIfam" id="TIGR01549">
    <property type="entry name" value="HAD-SF-IA-v1"/>
    <property type="match status" value="1"/>
</dbReference>
<dbReference type="SUPFAM" id="SSF56784">
    <property type="entry name" value="HAD-like"/>
    <property type="match status" value="1"/>
</dbReference>
<dbReference type="NCBIfam" id="TIGR02254">
    <property type="entry name" value="YjjG_YfnB"/>
    <property type="match status" value="1"/>
</dbReference>
<dbReference type="InterPro" id="IPR006439">
    <property type="entry name" value="HAD-SF_hydro_IA"/>
</dbReference>
<dbReference type="EC" id="3.1.3.5" evidence="1"/>
<dbReference type="AlphaFoldDB" id="A0AB39V290"/>
<dbReference type="SFLD" id="SFLDG01129">
    <property type="entry name" value="C1.5:_HAD__Beta-PGM__Phosphata"/>
    <property type="match status" value="1"/>
</dbReference>
<dbReference type="RefSeq" id="WP_369715255.1">
    <property type="nucleotide sequence ID" value="NZ_CP165647.1"/>
</dbReference>
<dbReference type="InterPro" id="IPR041492">
    <property type="entry name" value="HAD_2"/>
</dbReference>
<dbReference type="Gene3D" id="3.40.50.1000">
    <property type="entry name" value="HAD superfamily/HAD-like"/>
    <property type="match status" value="1"/>
</dbReference>
<organism evidence="1">
    <name type="scientific">Leptotrichia alba</name>
    <dbReference type="NCBI Taxonomy" id="3239304"/>
    <lineage>
        <taxon>Bacteria</taxon>
        <taxon>Fusobacteriati</taxon>
        <taxon>Fusobacteriota</taxon>
        <taxon>Fusobacteriia</taxon>
        <taxon>Fusobacteriales</taxon>
        <taxon>Leptotrichiaceae</taxon>
        <taxon>Leptotrichia</taxon>
    </lineage>
</organism>
<evidence type="ECO:0000313" key="1">
    <source>
        <dbReference type="EMBL" id="XDU61700.1"/>
    </source>
</evidence>
<keyword evidence="1" id="KW-0378">Hydrolase</keyword>
<dbReference type="EMBL" id="CP165647">
    <property type="protein sequence ID" value="XDU61700.1"/>
    <property type="molecule type" value="Genomic_DNA"/>
</dbReference>
<dbReference type="InterPro" id="IPR011951">
    <property type="entry name" value="HAD-SF_hydro_IA_YjjG/PynA"/>
</dbReference>
<dbReference type="SFLD" id="SFLDG01135">
    <property type="entry name" value="C1.5.6:_HAD__Beta-PGM__Phospha"/>
    <property type="match status" value="1"/>
</dbReference>
<dbReference type="InterPro" id="IPR052550">
    <property type="entry name" value="Pyrimidine_5'-ntase_YjjG"/>
</dbReference>
<dbReference type="Gene3D" id="1.10.150.240">
    <property type="entry name" value="Putative phosphatase, domain 2"/>
    <property type="match status" value="1"/>
</dbReference>
<dbReference type="InterPro" id="IPR023198">
    <property type="entry name" value="PGP-like_dom2"/>
</dbReference>
<sequence length="239" mass="27906">MNYKLVLIDLDDTLFDYPKAENSAFRSTFEEMGFFKENKFLKNQNSEEFYTEIKKEYEKINSQLWKDLEKGVVDKEELKIIRFEKIIKKFKLEYDSQKMSEIYLKKLGEGIFPFKSTKKLCKYLHSKYKVGIVTNGIKEVQYPRIKNSIIAKYIDKIIVSDEIGANKPDKRIFEYAMNCFGIKDKNEVIMVGDSLGADIEGGKNAGIDTCWVNLRNNVNDTGIISKYEVTKLEELFEIL</sequence>
<dbReference type="PRINTS" id="PR00413">
    <property type="entry name" value="HADHALOGNASE"/>
</dbReference>
<gene>
    <name evidence="1" type="ORF">AB8B28_08560</name>
</gene>
<dbReference type="KEGG" id="lala:AB8B28_08560"/>
<dbReference type="InterPro" id="IPR036412">
    <property type="entry name" value="HAD-like_sf"/>
</dbReference>